<evidence type="ECO:0000256" key="1">
    <source>
        <dbReference type="SAM" id="MobiDB-lite"/>
    </source>
</evidence>
<evidence type="ECO:0000313" key="3">
    <source>
        <dbReference type="Proteomes" id="UP000320806"/>
    </source>
</evidence>
<organism evidence="2 3">
    <name type="scientific">Yimella lutea</name>
    <dbReference type="NCBI Taxonomy" id="587872"/>
    <lineage>
        <taxon>Bacteria</taxon>
        <taxon>Bacillati</taxon>
        <taxon>Actinomycetota</taxon>
        <taxon>Actinomycetes</taxon>
        <taxon>Micrococcales</taxon>
        <taxon>Dermacoccaceae</taxon>
        <taxon>Yimella</taxon>
    </lineage>
</organism>
<evidence type="ECO:0000313" key="2">
    <source>
        <dbReference type="EMBL" id="TQJ14413.1"/>
    </source>
</evidence>
<gene>
    <name evidence="2" type="ORF">FB459_1873</name>
</gene>
<keyword evidence="3" id="KW-1185">Reference proteome</keyword>
<dbReference type="AlphaFoldDB" id="A0A542EGF1"/>
<name>A0A542EGF1_9MICO</name>
<dbReference type="EMBL" id="VFMO01000001">
    <property type="protein sequence ID" value="TQJ14413.1"/>
    <property type="molecule type" value="Genomic_DNA"/>
</dbReference>
<feature type="region of interest" description="Disordered" evidence="1">
    <location>
        <begin position="49"/>
        <end position="68"/>
    </location>
</feature>
<feature type="compositionally biased region" description="Acidic residues" evidence="1">
    <location>
        <begin position="52"/>
        <end position="68"/>
    </location>
</feature>
<dbReference type="Proteomes" id="UP000320806">
    <property type="component" value="Unassembled WGS sequence"/>
</dbReference>
<reference evidence="2 3" key="1">
    <citation type="submission" date="2019-06" db="EMBL/GenBank/DDBJ databases">
        <title>Sequencing the genomes of 1000 actinobacteria strains.</title>
        <authorList>
            <person name="Klenk H.-P."/>
        </authorList>
    </citation>
    <scope>NUCLEOTIDE SEQUENCE [LARGE SCALE GENOMIC DNA]</scope>
    <source>
        <strain evidence="2 3">DSM 19828</strain>
    </source>
</reference>
<proteinExistence type="predicted"/>
<sequence>MDFLKGREEQVALDEEVRPEFVAQVENPTTGEITTLLADSEDELEEKIAAFGEDDDEPALVGVGDDDL</sequence>
<protein>
    <submittedName>
        <fullName evidence="2">Uncharacterized protein</fullName>
    </submittedName>
</protein>
<accession>A0A542EGF1</accession>
<comment type="caution">
    <text evidence="2">The sequence shown here is derived from an EMBL/GenBank/DDBJ whole genome shotgun (WGS) entry which is preliminary data.</text>
</comment>